<proteinExistence type="predicted"/>
<feature type="compositionally biased region" description="Polar residues" evidence="1">
    <location>
        <begin position="101"/>
        <end position="111"/>
    </location>
</feature>
<name>A0AAP0FK31_9MAGN</name>
<accession>A0AAP0FK31</accession>
<sequence length="187" mass="20730">MLGRSRSSSSPFRLFLSSLDNLLFLSSLVFLLRLDNLLFLSSLVFLSSLDKRRSTFIQNLLFLSSLDALVHPKSPPLALDRLQLPHRPTVSNSHRAFDRSPTASLPTPTRSTVDRRLSPRSSPHLQLPHRSPPLLTPIPLTAGCASHCRRRIRMSILVPRLTSQAVTAAPPPPVFNSLTSQAVTIRS</sequence>
<evidence type="ECO:0000313" key="3">
    <source>
        <dbReference type="Proteomes" id="UP001420932"/>
    </source>
</evidence>
<evidence type="ECO:0000313" key="2">
    <source>
        <dbReference type="EMBL" id="KAK9106748.1"/>
    </source>
</evidence>
<gene>
    <name evidence="2" type="ORF">Syun_022759</name>
</gene>
<dbReference type="EMBL" id="JBBNAF010000010">
    <property type="protein sequence ID" value="KAK9106748.1"/>
    <property type="molecule type" value="Genomic_DNA"/>
</dbReference>
<reference evidence="2 3" key="1">
    <citation type="submission" date="2024-01" db="EMBL/GenBank/DDBJ databases">
        <title>Genome assemblies of Stephania.</title>
        <authorList>
            <person name="Yang L."/>
        </authorList>
    </citation>
    <scope>NUCLEOTIDE SEQUENCE [LARGE SCALE GENOMIC DNA]</scope>
    <source>
        <strain evidence="2">YNDBR</strain>
        <tissue evidence="2">Leaf</tissue>
    </source>
</reference>
<comment type="caution">
    <text evidence="2">The sequence shown here is derived from an EMBL/GenBank/DDBJ whole genome shotgun (WGS) entry which is preliminary data.</text>
</comment>
<organism evidence="2 3">
    <name type="scientific">Stephania yunnanensis</name>
    <dbReference type="NCBI Taxonomy" id="152371"/>
    <lineage>
        <taxon>Eukaryota</taxon>
        <taxon>Viridiplantae</taxon>
        <taxon>Streptophyta</taxon>
        <taxon>Embryophyta</taxon>
        <taxon>Tracheophyta</taxon>
        <taxon>Spermatophyta</taxon>
        <taxon>Magnoliopsida</taxon>
        <taxon>Ranunculales</taxon>
        <taxon>Menispermaceae</taxon>
        <taxon>Menispermoideae</taxon>
        <taxon>Cissampelideae</taxon>
        <taxon>Stephania</taxon>
    </lineage>
</organism>
<evidence type="ECO:0000256" key="1">
    <source>
        <dbReference type="SAM" id="MobiDB-lite"/>
    </source>
</evidence>
<dbReference type="AlphaFoldDB" id="A0AAP0FK31"/>
<dbReference type="Proteomes" id="UP001420932">
    <property type="component" value="Unassembled WGS sequence"/>
</dbReference>
<protein>
    <submittedName>
        <fullName evidence="2">Uncharacterized protein</fullName>
    </submittedName>
</protein>
<feature type="region of interest" description="Disordered" evidence="1">
    <location>
        <begin position="89"/>
        <end position="132"/>
    </location>
</feature>
<keyword evidence="3" id="KW-1185">Reference proteome</keyword>